<dbReference type="RefSeq" id="WP_310913072.1">
    <property type="nucleotide sequence ID" value="NZ_JAVLVT010000006.1"/>
</dbReference>
<evidence type="ECO:0008006" key="3">
    <source>
        <dbReference type="Google" id="ProtNLM"/>
    </source>
</evidence>
<accession>A0ABU2H9K8</accession>
<organism evidence="1 2">
    <name type="scientific">Lipingzhangella rawalii</name>
    <dbReference type="NCBI Taxonomy" id="2055835"/>
    <lineage>
        <taxon>Bacteria</taxon>
        <taxon>Bacillati</taxon>
        <taxon>Actinomycetota</taxon>
        <taxon>Actinomycetes</taxon>
        <taxon>Streptosporangiales</taxon>
        <taxon>Nocardiopsidaceae</taxon>
        <taxon>Lipingzhangella</taxon>
    </lineage>
</organism>
<sequence length="142" mass="15684">MPTITIATPARTPSHRRAVALRLTRWLADHEGIDPAHVIVRFPPTPEQTVFSGGMPMDTLPAGNGSLQHASVTCCVGPERDEGFRSGLAAEIADALGATKDTPFLYIEFRPTPRDHVYLWRRGELQRADLATSTSEYDQETR</sequence>
<dbReference type="Proteomes" id="UP001250214">
    <property type="component" value="Unassembled WGS sequence"/>
</dbReference>
<keyword evidence="2" id="KW-1185">Reference proteome</keyword>
<reference evidence="2" key="1">
    <citation type="submission" date="2023-07" db="EMBL/GenBank/DDBJ databases">
        <title>Novel species in the genus Lipingzhangella isolated from Sambhar Salt Lake.</title>
        <authorList>
            <person name="Jiya N."/>
            <person name="Kajale S."/>
            <person name="Sharma A."/>
        </authorList>
    </citation>
    <scope>NUCLEOTIDE SEQUENCE [LARGE SCALE GENOMIC DNA]</scope>
    <source>
        <strain evidence="2">LS1_29</strain>
    </source>
</reference>
<dbReference type="EMBL" id="JAVLVT010000006">
    <property type="protein sequence ID" value="MDS1271520.1"/>
    <property type="molecule type" value="Genomic_DNA"/>
</dbReference>
<evidence type="ECO:0000313" key="2">
    <source>
        <dbReference type="Proteomes" id="UP001250214"/>
    </source>
</evidence>
<dbReference type="Gene3D" id="3.30.429.10">
    <property type="entry name" value="Macrophage Migration Inhibitory Factor"/>
    <property type="match status" value="1"/>
</dbReference>
<name>A0ABU2H9K8_9ACTN</name>
<dbReference type="InterPro" id="IPR014347">
    <property type="entry name" value="Tautomerase/MIF_sf"/>
</dbReference>
<evidence type="ECO:0000313" key="1">
    <source>
        <dbReference type="EMBL" id="MDS1271520.1"/>
    </source>
</evidence>
<comment type="caution">
    <text evidence="1">The sequence shown here is derived from an EMBL/GenBank/DDBJ whole genome shotgun (WGS) entry which is preliminary data.</text>
</comment>
<dbReference type="SUPFAM" id="SSF55331">
    <property type="entry name" value="Tautomerase/MIF"/>
    <property type="match status" value="1"/>
</dbReference>
<protein>
    <recommendedName>
        <fullName evidence="3">Phenylpyruvate tautomerase PptA (4-oxalocrotonate tautomerase family)</fullName>
    </recommendedName>
</protein>
<proteinExistence type="predicted"/>
<gene>
    <name evidence="1" type="ORF">RIF23_14570</name>
</gene>